<proteinExistence type="predicted"/>
<evidence type="ECO:0000313" key="1">
    <source>
        <dbReference type="EMBL" id="AYA01376.1"/>
    </source>
</evidence>
<dbReference type="EMBL" id="CP032290">
    <property type="protein sequence ID" value="AYA01376.1"/>
    <property type="molecule type" value="Genomic_DNA"/>
</dbReference>
<reference evidence="1" key="1">
    <citation type="submission" date="2018-09" db="EMBL/GenBank/DDBJ databases">
        <title>Resistance of ancient and modern Acinetobacter lwoffii strains to heavy metals and arsenic revealed by genome analysis.</title>
        <authorList>
            <person name="Mindlin S."/>
            <person name="Petrenko A."/>
            <person name="Kurakov A."/>
            <person name="Beletsky A."/>
            <person name="Mardanov A."/>
            <person name="Petrova M."/>
        </authorList>
    </citation>
    <scope>NUCLEOTIDE SEQUENCE</scope>
    <source>
        <strain evidence="1">ED9-5a</strain>
        <plasmid evidence="1">pALWED3.6</plasmid>
    </source>
</reference>
<gene>
    <name evidence="1" type="ORF">ABALW_D0152</name>
</gene>
<geneLocation type="plasmid" evidence="1">
    <name>pALWED3.6</name>
</geneLocation>
<organism evidence="1">
    <name type="scientific">Acinetobacter lwoffii</name>
    <dbReference type="NCBI Taxonomy" id="28090"/>
    <lineage>
        <taxon>Bacteria</taxon>
        <taxon>Pseudomonadati</taxon>
        <taxon>Pseudomonadota</taxon>
        <taxon>Gammaproteobacteria</taxon>
        <taxon>Moraxellales</taxon>
        <taxon>Moraxellaceae</taxon>
        <taxon>Acinetobacter</taxon>
    </lineage>
</organism>
<sequence length="37" mass="4296">MVIITIPELDHYLIMENHRLGEQANSILNTFNIEDTP</sequence>
<keyword evidence="1" id="KW-0614">Plasmid</keyword>
<dbReference type="AlphaFoldDB" id="A0A385L172"/>
<name>A0A385L172_ACILW</name>
<accession>A0A385L172</accession>
<protein>
    <submittedName>
        <fullName evidence="1">Uncharacterized protein</fullName>
    </submittedName>
</protein>